<sequence>MVCERLKVGFRFKNTEFEHLLGLIHATIGISLLDMEIDHARERQEAEIFKHLFGLIREGIIPLLSKMENMRKAIFYTSEFQKPGFQVNMVEIEDWESIPFGSEFQKAGVEFNMAKKFKDDGDKIWNWLTIPYATELQEAGIEFDKAKKFKDLLAHRNRNEDQNSKSCETGTQMDGVELKTIEKLKLLLCLNKIENWKLVPCGKELQEAGVKFNKAKKFKRLLAF</sequence>
<accession>A0A6P9EM37</accession>
<proteinExistence type="predicted"/>
<dbReference type="KEGG" id="jre:118349065"/>
<evidence type="ECO:0000313" key="1">
    <source>
        <dbReference type="Proteomes" id="UP000235220"/>
    </source>
</evidence>
<dbReference type="AlphaFoldDB" id="A0A6P9EM37"/>
<reference evidence="2" key="1">
    <citation type="submission" date="2025-08" db="UniProtKB">
        <authorList>
            <consortium name="RefSeq"/>
        </authorList>
    </citation>
    <scope>IDENTIFICATION</scope>
    <source>
        <tissue evidence="2">Leaves</tissue>
    </source>
</reference>
<dbReference type="RefSeq" id="XP_035548501.1">
    <property type="nucleotide sequence ID" value="XM_035692608.1"/>
</dbReference>
<name>A0A6P9EM37_JUGRE</name>
<organism evidence="1 2">
    <name type="scientific">Juglans regia</name>
    <name type="common">English walnut</name>
    <dbReference type="NCBI Taxonomy" id="51240"/>
    <lineage>
        <taxon>Eukaryota</taxon>
        <taxon>Viridiplantae</taxon>
        <taxon>Streptophyta</taxon>
        <taxon>Embryophyta</taxon>
        <taxon>Tracheophyta</taxon>
        <taxon>Spermatophyta</taxon>
        <taxon>Magnoliopsida</taxon>
        <taxon>eudicotyledons</taxon>
        <taxon>Gunneridae</taxon>
        <taxon>Pentapetalae</taxon>
        <taxon>rosids</taxon>
        <taxon>fabids</taxon>
        <taxon>Fagales</taxon>
        <taxon>Juglandaceae</taxon>
        <taxon>Juglans</taxon>
    </lineage>
</organism>
<gene>
    <name evidence="2" type="primary">LOC118349065</name>
</gene>
<dbReference type="Proteomes" id="UP000235220">
    <property type="component" value="Chromosome 7"/>
</dbReference>
<dbReference type="InParanoid" id="A0A6P9EM37"/>
<keyword evidence="1" id="KW-1185">Reference proteome</keyword>
<protein>
    <submittedName>
        <fullName evidence="2">Uncharacterized protein LOC118349065</fullName>
    </submittedName>
</protein>
<evidence type="ECO:0000313" key="2">
    <source>
        <dbReference type="RefSeq" id="XP_035548501.1"/>
    </source>
</evidence>
<dbReference type="GeneID" id="118349065"/>